<dbReference type="GO" id="GO:0005829">
    <property type="term" value="C:cytosol"/>
    <property type="evidence" value="ECO:0007669"/>
    <property type="project" value="UniProtKB-SubCell"/>
</dbReference>
<dbReference type="InterPro" id="IPR035892">
    <property type="entry name" value="C2_domain_sf"/>
</dbReference>
<dbReference type="PANTHER" id="PTHR10728">
    <property type="entry name" value="CYTOSOLIC PHOSPHOLIPASE A2"/>
    <property type="match status" value="1"/>
</dbReference>
<dbReference type="CDD" id="cd04036">
    <property type="entry name" value="C2_cPLA2"/>
    <property type="match status" value="1"/>
</dbReference>
<dbReference type="EMBL" id="JAATJU010021135">
    <property type="protein sequence ID" value="KAH0514578.1"/>
    <property type="molecule type" value="Genomic_DNA"/>
</dbReference>
<dbReference type="Pfam" id="PF18695">
    <property type="entry name" value="cPLA2_C2"/>
    <property type="match status" value="1"/>
</dbReference>
<dbReference type="Gene3D" id="2.60.40.150">
    <property type="entry name" value="C2 domain"/>
    <property type="match status" value="1"/>
</dbReference>
<dbReference type="InterPro" id="IPR016035">
    <property type="entry name" value="Acyl_Trfase/lysoPLipase"/>
</dbReference>
<dbReference type="SUPFAM" id="SSF51197">
    <property type="entry name" value="Clavaminate synthase-like"/>
    <property type="match status" value="1"/>
</dbReference>
<dbReference type="InterPro" id="IPR014710">
    <property type="entry name" value="RmlC-like_jellyroll"/>
</dbReference>
<comment type="subcellular location">
    <subcellularLocation>
        <location evidence="5">Cytoplasm</location>
        <location evidence="5">Cytosol</location>
    </subcellularLocation>
    <subcellularLocation>
        <location evidence="4">Membrane</location>
        <topology evidence="4">Peripheral membrane protein</topology>
    </subcellularLocation>
    <subcellularLocation>
        <location evidence="3">Nucleus</location>
    </subcellularLocation>
</comment>
<accession>A0A8J6GRP2</accession>
<keyword evidence="15" id="KW-1015">Disulfide bond</keyword>
<comment type="function">
    <text evidence="20">Bifunctional enzyme that acts both as an endopeptidase and 2-oxoglutarate-dependent monooxygenase. Endopeptidase that cleaves histones N-terminal tails at the carboxyl side of methylated arginine or lysine residues, to generate 'tailless nucleosomes', which may trigger transcription elongation. Preferentially recognizes and cleaves monomethylated and dimethylated arginine residues of histones H2, H3 and H4. After initial cleavage, continues to digest histones tails via its aminopeptidase activity. Additionally, may play a role in protein biosynthesis by modifying the translation machinery. Acts as a Fe(2+) and 2-oxoglutarate-dependent monooxygenase, catalyzing (S)-stereospecific hydroxylation at C-3 of 'Lys-22' of DRG1 and 'Lys-21' of DRG2 translation factors (TRAFAC), promoting their interaction with ribonucleic acids (RNA).</text>
</comment>
<evidence type="ECO:0000259" key="25">
    <source>
        <dbReference type="PROSITE" id="PS51184"/>
    </source>
</evidence>
<dbReference type="GO" id="GO:0005634">
    <property type="term" value="C:nucleus"/>
    <property type="evidence" value="ECO:0007669"/>
    <property type="project" value="UniProtKB-SubCell"/>
</dbReference>
<evidence type="ECO:0000256" key="21">
    <source>
        <dbReference type="ARBA" id="ARBA00061908"/>
    </source>
</evidence>
<dbReference type="GO" id="GO:0005509">
    <property type="term" value="F:calcium ion binding"/>
    <property type="evidence" value="ECO:0007669"/>
    <property type="project" value="InterPro"/>
</dbReference>
<evidence type="ECO:0000259" key="24">
    <source>
        <dbReference type="PROSITE" id="PS50004"/>
    </source>
</evidence>
<dbReference type="Proteomes" id="UP000710432">
    <property type="component" value="Unassembled WGS sequence"/>
</dbReference>
<comment type="cofactor">
    <cofactor evidence="2">
        <name>Fe(2+)</name>
        <dbReference type="ChEBI" id="CHEBI:29033"/>
    </cofactor>
</comment>
<evidence type="ECO:0000256" key="12">
    <source>
        <dbReference type="ARBA" id="ARBA00023004"/>
    </source>
</evidence>
<dbReference type="Pfam" id="PF01735">
    <property type="entry name" value="PLA2_B"/>
    <property type="match status" value="1"/>
</dbReference>
<comment type="catalytic activity">
    <reaction evidence="18">
        <text>1-hexadecanoyl-2-(5Z,8Z,11Z,14Z-eicosatetraenoyl)-sn-glycero-3-phosphocholine + H2O = 1-hexadecanoyl-sn-glycero-3-phosphocholine + (5Z,8Z,11Z,14Z)-eicosatetraenoate + H(+)</text>
        <dbReference type="Rhea" id="RHEA:40427"/>
        <dbReference type="ChEBI" id="CHEBI:15377"/>
        <dbReference type="ChEBI" id="CHEBI:15378"/>
        <dbReference type="ChEBI" id="CHEBI:32395"/>
        <dbReference type="ChEBI" id="CHEBI:72998"/>
        <dbReference type="ChEBI" id="CHEBI:73003"/>
    </reaction>
    <physiologicalReaction direction="left-to-right" evidence="18">
        <dbReference type="Rhea" id="RHEA:40428"/>
    </physiologicalReaction>
</comment>
<dbReference type="SMART" id="SM00239">
    <property type="entry name" value="C2"/>
    <property type="match status" value="1"/>
</dbReference>
<evidence type="ECO:0000256" key="23">
    <source>
        <dbReference type="RuleBase" id="RU362102"/>
    </source>
</evidence>
<dbReference type="Pfam" id="PF13621">
    <property type="entry name" value="Cupin_8"/>
    <property type="match status" value="1"/>
</dbReference>
<comment type="catalytic activity">
    <reaction evidence="17">
        <text>a 1,2-diacyl-sn-glycero-3-phosphocholine + H2O = a 1-acyl-sn-glycero-3-phosphocholine + a fatty acid + H(+)</text>
        <dbReference type="Rhea" id="RHEA:15801"/>
        <dbReference type="ChEBI" id="CHEBI:15377"/>
        <dbReference type="ChEBI" id="CHEBI:15378"/>
        <dbReference type="ChEBI" id="CHEBI:28868"/>
        <dbReference type="ChEBI" id="CHEBI:57643"/>
        <dbReference type="ChEBI" id="CHEBI:58168"/>
        <dbReference type="EC" id="3.1.1.4"/>
    </reaction>
    <physiologicalReaction direction="left-to-right" evidence="17">
        <dbReference type="Rhea" id="RHEA:15802"/>
    </physiologicalReaction>
</comment>
<organism evidence="27 28">
    <name type="scientific">Microtus ochrogaster</name>
    <name type="common">Prairie vole</name>
    <dbReference type="NCBI Taxonomy" id="79684"/>
    <lineage>
        <taxon>Eukaryota</taxon>
        <taxon>Metazoa</taxon>
        <taxon>Chordata</taxon>
        <taxon>Craniata</taxon>
        <taxon>Vertebrata</taxon>
        <taxon>Euteleostomi</taxon>
        <taxon>Mammalia</taxon>
        <taxon>Eutheria</taxon>
        <taxon>Euarchontoglires</taxon>
        <taxon>Glires</taxon>
        <taxon>Rodentia</taxon>
        <taxon>Myomorpha</taxon>
        <taxon>Muroidea</taxon>
        <taxon>Cricetidae</taxon>
        <taxon>Arvicolinae</taxon>
        <taxon>Microtus</taxon>
    </lineage>
</organism>
<name>A0A8J6GRP2_MICOH</name>
<evidence type="ECO:0000256" key="15">
    <source>
        <dbReference type="ARBA" id="ARBA00023157"/>
    </source>
</evidence>
<feature type="domain" description="PLA2c" evidence="26">
    <location>
        <begin position="566"/>
        <end position="1105"/>
    </location>
</feature>
<evidence type="ECO:0000256" key="1">
    <source>
        <dbReference type="ARBA" id="ARBA00001913"/>
    </source>
</evidence>
<dbReference type="SMART" id="SM00022">
    <property type="entry name" value="PLAc"/>
    <property type="match status" value="1"/>
</dbReference>
<dbReference type="PROSITE" id="PS51210">
    <property type="entry name" value="PLA2C"/>
    <property type="match status" value="1"/>
</dbReference>
<gene>
    <name evidence="27" type="ORF">LTLLF_134355</name>
</gene>
<dbReference type="InterPro" id="IPR040723">
    <property type="entry name" value="cPLA2_C2"/>
</dbReference>
<evidence type="ECO:0000256" key="7">
    <source>
        <dbReference type="ARBA" id="ARBA00022723"/>
    </source>
</evidence>
<evidence type="ECO:0000313" key="27">
    <source>
        <dbReference type="EMBL" id="KAH0514578.1"/>
    </source>
</evidence>
<dbReference type="GO" id="GO:0046475">
    <property type="term" value="P:glycerophospholipid catabolic process"/>
    <property type="evidence" value="ECO:0007669"/>
    <property type="project" value="TreeGrafter"/>
</dbReference>
<evidence type="ECO:0000256" key="9">
    <source>
        <dbReference type="ARBA" id="ARBA00022837"/>
    </source>
</evidence>
<keyword evidence="16" id="KW-0539">Nucleus</keyword>
<evidence type="ECO:0000256" key="20">
    <source>
        <dbReference type="ARBA" id="ARBA00054742"/>
    </source>
</evidence>
<dbReference type="PROSITE" id="PS50004">
    <property type="entry name" value="C2"/>
    <property type="match status" value="1"/>
</dbReference>
<reference evidence="27" key="1">
    <citation type="submission" date="2020-03" db="EMBL/GenBank/DDBJ databases">
        <title>Studies in the Genomics of Life Span.</title>
        <authorList>
            <person name="Glass D."/>
        </authorList>
    </citation>
    <scope>NUCLEOTIDE SEQUENCE</scope>
    <source>
        <strain evidence="27">LTLLF</strain>
        <tissue evidence="27">Muscle</tissue>
    </source>
</reference>
<evidence type="ECO:0000256" key="19">
    <source>
        <dbReference type="ARBA" id="ARBA00048656"/>
    </source>
</evidence>
<dbReference type="FunFam" id="2.60.120.10:FF:000059">
    <property type="entry name" value="jmjC domain-containing protein 7"/>
    <property type="match status" value="1"/>
</dbReference>
<evidence type="ECO:0000259" key="26">
    <source>
        <dbReference type="PROSITE" id="PS51210"/>
    </source>
</evidence>
<feature type="domain" description="JmjC" evidence="25">
    <location>
        <begin position="128"/>
        <end position="324"/>
    </location>
</feature>
<dbReference type="InterPro" id="IPR000008">
    <property type="entry name" value="C2_dom"/>
</dbReference>
<keyword evidence="9 23" id="KW-0106">Calcium</keyword>
<dbReference type="GO" id="GO:0005544">
    <property type="term" value="F:calcium-dependent phospholipid binding"/>
    <property type="evidence" value="ECO:0007669"/>
    <property type="project" value="TreeGrafter"/>
</dbReference>
<sequence>MAEAALDSVRRALQEFPAAARDLSVSRAVPYLDGPPSPLCFYRDWVCPSRPCIIRNALQHWPALQKWSLSYLRATVGSTEVSVAVTPDGYADAVQGDRFVMPAERRLPMSHVLDVLEGRAQHPGVLYVQNQCSNLPTELPQLLPDIESHVPWASESLGKMPDAVNFWLGEAAAVTSCLHVLAVHKDHYENLYCVVSGEKHFLLHPPSDRPFIPYDLYTPATYQLTEEGTFRVVDEEAMEKVSVLFLGSGERVPWIPLDPLAPDLVRYPSYSQAQALHCTVQAGELLYLPALWFHHVQQSHGCIAVNFWYDMEYDLKYSYFQLAKVPGTCLLTVRVLQANGLPSKDLVTSSDCYVTLDLPTASSHTLQTRTVKNSRNPVWNQSFHFRIHRLLKNVVELKVFDQDLLTKDDPVLSVLFDVGTLRAGESRRQSFSLSTQEDGRLEVEFRLQSLTDREEQLISNGILVARELSCLHVQLKKTGDPEGSESKVQLVVAGSCEGPQAASVGASSYRFHYPACWEQDLSVHLQDDPQEQLKVPLRTLPSSELVRLVFPTSQEPLMRLELKKEEGPKELAVRLGCGLCPEEQAFLGRRKQVVAAALKKALQLDQDLQDDEIPVIAVMATGGGIRAMTSLYGQLAGLRELGLLDCISYITGASGSTWALANLYEDPEWSQKDLTGPTELLKTQVTKSKLGALAPSQLWRYRQELAERARLGHPTCFTNLWALINEALLHDEPHEHKLSDQREALSRGQNPLPIYCALNSKERGLTTFEFGEWCEFSPYEVGFPKYGAFIPSELFGSEFFMGRLVKQLPESRICFLEGIWSNLFAASLQDSLYWASEPTQFWDRWAQDQASLDKEQVPHLKIAETPATGGRIAEFFTGLLTKRPLAQATHNFMRGLHFHKDYFHHPHFSTWKATKLDGLPNQLTPMEPHLCLLDVGYFINTSCPPLLQPTRDVDLILSLDYNLHGAFQQQLQLVSRFCQEQGIPFPPISPSPEEQRQPQECHVFCDPAQPEAPTVLHFPLVNDSFRDYSAPGVPRTLGEKAAGKVNLSSSDSPYHYTKVTYSQEDVDKLLRLTHYNICNNQERLRDALRQAVQRRKQRAQQRRSE</sequence>
<comment type="cofactor">
    <cofactor evidence="1">
        <name>Ca(2+)</name>
        <dbReference type="ChEBI" id="CHEBI:29108"/>
    </cofactor>
</comment>
<comment type="subunit">
    <text evidence="21">Homodimer; disulfide-linked. Interacts with DRG1 and DRG2.</text>
</comment>
<evidence type="ECO:0000256" key="13">
    <source>
        <dbReference type="ARBA" id="ARBA00023098"/>
    </source>
</evidence>
<keyword evidence="10 22" id="KW-0442">Lipid degradation</keyword>
<proteinExistence type="predicted"/>
<evidence type="ECO:0000256" key="5">
    <source>
        <dbReference type="ARBA" id="ARBA00004514"/>
    </source>
</evidence>
<dbReference type="FunFam" id="2.60.40.150:FF:000030">
    <property type="entry name" value="Phospholipase A2"/>
    <property type="match status" value="1"/>
</dbReference>
<comment type="domain">
    <text evidence="23">The N-terminal C2 domain associates with lipid membranes upon calcium binding.</text>
</comment>
<evidence type="ECO:0000256" key="11">
    <source>
        <dbReference type="ARBA" id="ARBA00023002"/>
    </source>
</evidence>
<evidence type="ECO:0000256" key="16">
    <source>
        <dbReference type="ARBA" id="ARBA00023242"/>
    </source>
</evidence>
<dbReference type="InterPro" id="IPR003347">
    <property type="entry name" value="JmjC_dom"/>
</dbReference>
<evidence type="ECO:0000313" key="28">
    <source>
        <dbReference type="Proteomes" id="UP000710432"/>
    </source>
</evidence>
<dbReference type="InterPro" id="IPR041847">
    <property type="entry name" value="C2_cPLA2"/>
</dbReference>
<evidence type="ECO:0000256" key="6">
    <source>
        <dbReference type="ARBA" id="ARBA00022490"/>
    </source>
</evidence>
<dbReference type="GO" id="GO:0047498">
    <property type="term" value="F:calcium-dependent phospholipase A2 activity"/>
    <property type="evidence" value="ECO:0007669"/>
    <property type="project" value="TreeGrafter"/>
</dbReference>
<dbReference type="SUPFAM" id="SSF52151">
    <property type="entry name" value="FabD/lysophospholipase-like"/>
    <property type="match status" value="1"/>
</dbReference>
<dbReference type="InterPro" id="IPR002642">
    <property type="entry name" value="LysoPLipase_cat_dom"/>
</dbReference>
<dbReference type="InterPro" id="IPR041667">
    <property type="entry name" value="Cupin_8"/>
</dbReference>
<evidence type="ECO:0000256" key="10">
    <source>
        <dbReference type="ARBA" id="ARBA00022963"/>
    </source>
</evidence>
<protein>
    <recommendedName>
        <fullName evidence="23">Phospholipase A2</fullName>
        <ecNumber evidence="23">3.1.1.4</ecNumber>
    </recommendedName>
</protein>
<evidence type="ECO:0000256" key="18">
    <source>
        <dbReference type="ARBA" id="ARBA00048373"/>
    </source>
</evidence>
<evidence type="ECO:0000256" key="8">
    <source>
        <dbReference type="ARBA" id="ARBA00022801"/>
    </source>
</evidence>
<evidence type="ECO:0000256" key="4">
    <source>
        <dbReference type="ARBA" id="ARBA00004170"/>
    </source>
</evidence>
<keyword evidence="12" id="KW-0408">Iron</keyword>
<dbReference type="GO" id="GO:0106155">
    <property type="term" value="F:peptidyl-lysine 3-dioxygenase activity"/>
    <property type="evidence" value="ECO:0007669"/>
    <property type="project" value="UniProtKB-ARBA"/>
</dbReference>
<dbReference type="AlphaFoldDB" id="A0A8J6GRP2"/>
<keyword evidence="7 23" id="KW-0479">Metal-binding</keyword>
<keyword evidence="11" id="KW-0560">Oxidoreductase</keyword>
<keyword evidence="6 23" id="KW-0963">Cytoplasm</keyword>
<evidence type="ECO:0000256" key="3">
    <source>
        <dbReference type="ARBA" id="ARBA00004123"/>
    </source>
</evidence>
<dbReference type="Gene3D" id="2.60.120.10">
    <property type="entry name" value="Jelly Rolls"/>
    <property type="match status" value="1"/>
</dbReference>
<evidence type="ECO:0000256" key="2">
    <source>
        <dbReference type="ARBA" id="ARBA00001954"/>
    </source>
</evidence>
<keyword evidence="8 22" id="KW-0378">Hydrolase</keyword>
<comment type="catalytic activity">
    <reaction evidence="19">
        <text>1-hexadecanoyl-sn-glycero-3-phosphocholine + H2O = sn-glycerol 3-phosphocholine + hexadecanoate + H(+)</text>
        <dbReference type="Rhea" id="RHEA:40435"/>
        <dbReference type="ChEBI" id="CHEBI:7896"/>
        <dbReference type="ChEBI" id="CHEBI:15377"/>
        <dbReference type="ChEBI" id="CHEBI:15378"/>
        <dbReference type="ChEBI" id="CHEBI:16870"/>
        <dbReference type="ChEBI" id="CHEBI:72998"/>
    </reaction>
    <physiologicalReaction direction="left-to-right" evidence="19">
        <dbReference type="Rhea" id="RHEA:40436"/>
    </physiologicalReaction>
</comment>
<evidence type="ECO:0000256" key="22">
    <source>
        <dbReference type="PROSITE-ProRule" id="PRU00555"/>
    </source>
</evidence>
<dbReference type="PANTHER" id="PTHR10728:SF32">
    <property type="entry name" value="CYTOSOLIC PHOSPHOLIPASE A2 BETA"/>
    <property type="match status" value="1"/>
</dbReference>
<comment type="caution">
    <text evidence="27">The sequence shown here is derived from an EMBL/GenBank/DDBJ whole genome shotgun (WGS) entry which is preliminary data.</text>
</comment>
<dbReference type="EC" id="3.1.1.4" evidence="23"/>
<keyword evidence="14" id="KW-0472">Membrane</keyword>
<dbReference type="PROSITE" id="PS51184">
    <property type="entry name" value="JMJC"/>
    <property type="match status" value="1"/>
</dbReference>
<feature type="domain" description="C2" evidence="24">
    <location>
        <begin position="299"/>
        <end position="431"/>
    </location>
</feature>
<dbReference type="GO" id="GO:0016020">
    <property type="term" value="C:membrane"/>
    <property type="evidence" value="ECO:0007669"/>
    <property type="project" value="UniProtKB-SubCell"/>
</dbReference>
<dbReference type="SUPFAM" id="SSF49562">
    <property type="entry name" value="C2 domain (Calcium/lipid-binding domain, CaLB)"/>
    <property type="match status" value="1"/>
</dbReference>
<dbReference type="Gene3D" id="3.40.1090.10">
    <property type="entry name" value="Cytosolic phospholipase A2 catalytic domain"/>
    <property type="match status" value="1"/>
</dbReference>
<dbReference type="Pfam" id="PF00168">
    <property type="entry name" value="C2"/>
    <property type="match status" value="1"/>
</dbReference>
<evidence type="ECO:0000256" key="17">
    <source>
        <dbReference type="ARBA" id="ARBA00023422"/>
    </source>
</evidence>
<dbReference type="FunFam" id="3.40.1090.10:FF:000002">
    <property type="entry name" value="Phospholipase A2"/>
    <property type="match status" value="1"/>
</dbReference>
<dbReference type="SMART" id="SM00558">
    <property type="entry name" value="JmjC"/>
    <property type="match status" value="1"/>
</dbReference>
<evidence type="ECO:0000256" key="14">
    <source>
        <dbReference type="ARBA" id="ARBA00023136"/>
    </source>
</evidence>
<keyword evidence="13 22" id="KW-0443">Lipid metabolism</keyword>